<dbReference type="OrthoDB" id="5820458at2759"/>
<proteinExistence type="inferred from homology"/>
<dbReference type="STRING" id="2018661.A0A2A2JJS8"/>
<keyword evidence="10" id="KW-1185">Reference proteome</keyword>
<evidence type="ECO:0000256" key="1">
    <source>
        <dbReference type="ARBA" id="ARBA00022448"/>
    </source>
</evidence>
<dbReference type="GO" id="GO:0005506">
    <property type="term" value="F:iron ion binding"/>
    <property type="evidence" value="ECO:0007669"/>
    <property type="project" value="InterPro"/>
</dbReference>
<dbReference type="Pfam" id="PF00042">
    <property type="entry name" value="Globin"/>
    <property type="match status" value="1"/>
</dbReference>
<evidence type="ECO:0000256" key="4">
    <source>
        <dbReference type="ARBA" id="ARBA00022723"/>
    </source>
</evidence>
<dbReference type="InterPro" id="IPR012085">
    <property type="entry name" value="Globin_nematode"/>
</dbReference>
<keyword evidence="5 6" id="KW-0408">Iron</keyword>
<keyword evidence="4 6" id="KW-0479">Metal-binding</keyword>
<evidence type="ECO:0000256" key="7">
    <source>
        <dbReference type="RuleBase" id="RU000356"/>
    </source>
</evidence>
<dbReference type="PROSITE" id="PS01033">
    <property type="entry name" value="GLOBIN"/>
    <property type="match status" value="1"/>
</dbReference>
<dbReference type="Proteomes" id="UP000218231">
    <property type="component" value="Unassembled WGS sequence"/>
</dbReference>
<evidence type="ECO:0000256" key="6">
    <source>
        <dbReference type="PIRSR" id="PIRSR002026-1"/>
    </source>
</evidence>
<keyword evidence="1 7" id="KW-0813">Transport</keyword>
<dbReference type="InterPro" id="IPR009050">
    <property type="entry name" value="Globin-like_sf"/>
</dbReference>
<evidence type="ECO:0000313" key="9">
    <source>
        <dbReference type="EMBL" id="PAV61897.1"/>
    </source>
</evidence>
<keyword evidence="2 7" id="KW-0349">Heme</keyword>
<dbReference type="PIRSF" id="PIRSF002026">
    <property type="entry name" value="Nematode_globin"/>
    <property type="match status" value="1"/>
</dbReference>
<organism evidence="9 10">
    <name type="scientific">Diploscapter pachys</name>
    <dbReference type="NCBI Taxonomy" id="2018661"/>
    <lineage>
        <taxon>Eukaryota</taxon>
        <taxon>Metazoa</taxon>
        <taxon>Ecdysozoa</taxon>
        <taxon>Nematoda</taxon>
        <taxon>Chromadorea</taxon>
        <taxon>Rhabditida</taxon>
        <taxon>Rhabditina</taxon>
        <taxon>Rhabditomorpha</taxon>
        <taxon>Rhabditoidea</taxon>
        <taxon>Rhabditidae</taxon>
        <taxon>Diploscapter</taxon>
    </lineage>
</organism>
<comment type="similarity">
    <text evidence="7">Belongs to the globin family.</text>
</comment>
<evidence type="ECO:0000256" key="2">
    <source>
        <dbReference type="ARBA" id="ARBA00022617"/>
    </source>
</evidence>
<dbReference type="InterPro" id="IPR000971">
    <property type="entry name" value="Globin"/>
</dbReference>
<gene>
    <name evidence="9" type="ORF">WR25_22819</name>
</gene>
<comment type="caution">
    <text evidence="9">The sequence shown here is derived from an EMBL/GenBank/DDBJ whole genome shotgun (WGS) entry which is preliminary data.</text>
</comment>
<evidence type="ECO:0000313" key="10">
    <source>
        <dbReference type="Proteomes" id="UP000218231"/>
    </source>
</evidence>
<dbReference type="GO" id="GO:0020037">
    <property type="term" value="F:heme binding"/>
    <property type="evidence" value="ECO:0007669"/>
    <property type="project" value="InterPro"/>
</dbReference>
<dbReference type="Gene3D" id="1.10.490.10">
    <property type="entry name" value="Globins"/>
    <property type="match status" value="1"/>
</dbReference>
<dbReference type="SUPFAM" id="SSF46458">
    <property type="entry name" value="Globin-like"/>
    <property type="match status" value="1"/>
</dbReference>
<evidence type="ECO:0000256" key="5">
    <source>
        <dbReference type="ARBA" id="ARBA00023004"/>
    </source>
</evidence>
<dbReference type="EMBL" id="LIAE01010396">
    <property type="protein sequence ID" value="PAV61897.1"/>
    <property type="molecule type" value="Genomic_DNA"/>
</dbReference>
<feature type="binding site" description="proximal binding residue" evidence="6">
    <location>
        <position position="101"/>
    </location>
    <ligand>
        <name>heme</name>
        <dbReference type="ChEBI" id="CHEBI:30413"/>
    </ligand>
    <ligandPart>
        <name>Fe</name>
        <dbReference type="ChEBI" id="CHEBI:18248"/>
    </ligandPart>
</feature>
<accession>A0A2A2JJS8</accession>
<sequence>MSMSRAEIAKHCKESLKNIHLGTDDEGVQTAKDFYKYFFTNFPDLRKYFKGAEGFTADDVQKSERFEKQGSRLQLAVHTLAEIFENEMVFKAYAREMVHRHRVFKMDPALWIAFFTVYTGFLNSRGAVNDQQKAAWMALGKEFDSEIQSFLKHLGLPHV</sequence>
<dbReference type="GO" id="GO:0005344">
    <property type="term" value="F:oxygen carrier activity"/>
    <property type="evidence" value="ECO:0007669"/>
    <property type="project" value="UniProtKB-KW"/>
</dbReference>
<evidence type="ECO:0000256" key="3">
    <source>
        <dbReference type="ARBA" id="ARBA00022621"/>
    </source>
</evidence>
<feature type="domain" description="Globin" evidence="8">
    <location>
        <begin position="2"/>
        <end position="152"/>
    </location>
</feature>
<reference evidence="9 10" key="1">
    <citation type="journal article" date="2017" name="Curr. Biol.">
        <title>Genome architecture and evolution of a unichromosomal asexual nematode.</title>
        <authorList>
            <person name="Fradin H."/>
            <person name="Zegar C."/>
            <person name="Gutwein M."/>
            <person name="Lucas J."/>
            <person name="Kovtun M."/>
            <person name="Corcoran D."/>
            <person name="Baugh L.R."/>
            <person name="Kiontke K."/>
            <person name="Gunsalus K."/>
            <person name="Fitch D.H."/>
            <person name="Piano F."/>
        </authorList>
    </citation>
    <scope>NUCLEOTIDE SEQUENCE [LARGE SCALE GENOMIC DNA]</scope>
    <source>
        <strain evidence="9">PF1309</strain>
    </source>
</reference>
<evidence type="ECO:0000259" key="8">
    <source>
        <dbReference type="PROSITE" id="PS01033"/>
    </source>
</evidence>
<dbReference type="AlphaFoldDB" id="A0A2A2JJS8"/>
<dbReference type="InterPro" id="IPR012292">
    <property type="entry name" value="Globin/Proto"/>
</dbReference>
<dbReference type="InterPro" id="IPR044399">
    <property type="entry name" value="Mb-like_M"/>
</dbReference>
<keyword evidence="3 7" id="KW-0561">Oxygen transport</keyword>
<dbReference type="GO" id="GO:0019825">
    <property type="term" value="F:oxygen binding"/>
    <property type="evidence" value="ECO:0007669"/>
    <property type="project" value="InterPro"/>
</dbReference>
<dbReference type="CDD" id="cd01040">
    <property type="entry name" value="Mb-like"/>
    <property type="match status" value="1"/>
</dbReference>
<name>A0A2A2JJS8_9BILA</name>
<protein>
    <recommendedName>
        <fullName evidence="8">Globin domain-containing protein</fullName>
    </recommendedName>
</protein>